<evidence type="ECO:0000256" key="3">
    <source>
        <dbReference type="PIRSR" id="PIRSR000102-3"/>
    </source>
</evidence>
<gene>
    <name evidence="7" type="ORF">RV00_GL000947</name>
</gene>
<dbReference type="Gene3D" id="3.90.110.10">
    <property type="entry name" value="Lactate dehydrogenase/glycoside hydrolase, family 4, C-terminal"/>
    <property type="match status" value="1"/>
</dbReference>
<dbReference type="Proteomes" id="UP000183700">
    <property type="component" value="Unassembled WGS sequence"/>
</dbReference>
<dbReference type="SUPFAM" id="SSF51735">
    <property type="entry name" value="NAD(P)-binding Rossmann-fold domains"/>
    <property type="match status" value="1"/>
</dbReference>
<keyword evidence="3" id="KW-0520">NAD</keyword>
<dbReference type="PANTHER" id="PTHR43128:SF31">
    <property type="entry name" value="L-LACTATE DEHYDROGENASE"/>
    <property type="match status" value="1"/>
</dbReference>
<protein>
    <recommendedName>
        <fullName evidence="9">L-lactate dehydrogenase</fullName>
    </recommendedName>
</protein>
<sequence>MKNLRKVAIIGVGHVGSTTAYTLIAKQIVDEVVLFDTNTNLVQAELNDLVDGQMEQPHQVKLIAPDLSELATTDVLIFSAGNISILNGNSDRFAELNLTKTIVEEWAPKIKASGFKGIILNITNPCDVITRYLQELTGLPKERVFGTGTSLDTARMKHAVSEKINVHPTSVNGYVIGEHGESQFVAWSTVTVGGLPVAESLTSEQRIELDAAARKGGWTTFRGKGYTSYGIAIQAARIVEAILNDNQLIVPVSHYQPIEKCYAGSPAKVSIRGISESIPLNLTAAEKQKWQLTIQTIKTMYETI</sequence>
<dbReference type="SUPFAM" id="SSF56327">
    <property type="entry name" value="LDH C-terminal domain-like"/>
    <property type="match status" value="1"/>
</dbReference>
<evidence type="ECO:0000256" key="2">
    <source>
        <dbReference type="PIRSR" id="PIRSR000102-1"/>
    </source>
</evidence>
<dbReference type="Pfam" id="PF02866">
    <property type="entry name" value="Ldh_1_C"/>
    <property type="match status" value="1"/>
</dbReference>
<dbReference type="InterPro" id="IPR022383">
    <property type="entry name" value="Lactate/malate_DH_C"/>
</dbReference>
<feature type="active site" description="Proton acceptor" evidence="2">
    <location>
        <position position="179"/>
    </location>
</feature>
<dbReference type="PRINTS" id="PR00086">
    <property type="entry name" value="LLDHDRGNASE"/>
</dbReference>
<dbReference type="InterPro" id="IPR015955">
    <property type="entry name" value="Lactate_DH/Glyco_Ohase_4_C"/>
</dbReference>
<dbReference type="GO" id="GO:0004459">
    <property type="term" value="F:L-lactate dehydrogenase (NAD+) activity"/>
    <property type="evidence" value="ECO:0007669"/>
    <property type="project" value="TreeGrafter"/>
</dbReference>
<evidence type="ECO:0008006" key="9">
    <source>
        <dbReference type="Google" id="ProtNLM"/>
    </source>
</evidence>
<dbReference type="Pfam" id="PF00056">
    <property type="entry name" value="Ldh_1_N"/>
    <property type="match status" value="1"/>
</dbReference>
<evidence type="ECO:0000313" key="8">
    <source>
        <dbReference type="Proteomes" id="UP000183700"/>
    </source>
</evidence>
<evidence type="ECO:0000256" key="1">
    <source>
        <dbReference type="ARBA" id="ARBA00006054"/>
    </source>
</evidence>
<evidence type="ECO:0000259" key="5">
    <source>
        <dbReference type="Pfam" id="PF00056"/>
    </source>
</evidence>
<accession>A0A1L8SQ15</accession>
<keyword evidence="8" id="KW-1185">Reference proteome</keyword>
<proteinExistence type="inferred from homology"/>
<reference evidence="7 8" key="1">
    <citation type="submission" date="2014-12" db="EMBL/GenBank/DDBJ databases">
        <title>Draft genome sequences of 29 type strains of Enterococci.</title>
        <authorList>
            <person name="Zhong Z."/>
            <person name="Sun Z."/>
            <person name="Liu W."/>
            <person name="Zhang W."/>
            <person name="Zhang H."/>
        </authorList>
    </citation>
    <scope>NUCLEOTIDE SEQUENCE [LARGE SCALE GENOMIC DNA]</scope>
    <source>
        <strain evidence="7 8">DSM 22802</strain>
    </source>
</reference>
<comment type="caution">
    <text evidence="7">The sequence shown here is derived from an EMBL/GenBank/DDBJ whole genome shotgun (WGS) entry which is preliminary data.</text>
</comment>
<dbReference type="InterPro" id="IPR036291">
    <property type="entry name" value="NAD(P)-bd_dom_sf"/>
</dbReference>
<organism evidence="7 8">
    <name type="scientific">Enterococcus devriesei</name>
    <dbReference type="NCBI Taxonomy" id="319970"/>
    <lineage>
        <taxon>Bacteria</taxon>
        <taxon>Bacillati</taxon>
        <taxon>Bacillota</taxon>
        <taxon>Bacilli</taxon>
        <taxon>Lactobacillales</taxon>
        <taxon>Enterococcaceae</taxon>
        <taxon>Enterococcus</taxon>
    </lineage>
</organism>
<dbReference type="EMBL" id="JXKM01000016">
    <property type="protein sequence ID" value="OJG33894.1"/>
    <property type="molecule type" value="Genomic_DNA"/>
</dbReference>
<evidence type="ECO:0000313" key="7">
    <source>
        <dbReference type="EMBL" id="OJG33894.1"/>
    </source>
</evidence>
<comment type="similarity">
    <text evidence="1">Belongs to the LDH/MDH superfamily. LDH family.</text>
</comment>
<name>A0A1L8SQ15_9ENTE</name>
<dbReference type="Gene3D" id="3.40.50.720">
    <property type="entry name" value="NAD(P)-binding Rossmann-like Domain"/>
    <property type="match status" value="1"/>
</dbReference>
<evidence type="ECO:0000256" key="4">
    <source>
        <dbReference type="RuleBase" id="RU003369"/>
    </source>
</evidence>
<keyword evidence="4" id="KW-0560">Oxidoreductase</keyword>
<feature type="domain" description="Lactate/malate dehydrogenase N-terminal" evidence="5">
    <location>
        <begin position="6"/>
        <end position="146"/>
    </location>
</feature>
<dbReference type="InterPro" id="IPR001236">
    <property type="entry name" value="Lactate/malate_DH_N"/>
</dbReference>
<dbReference type="PIRSF" id="PIRSF000102">
    <property type="entry name" value="Lac_mal_DH"/>
    <property type="match status" value="1"/>
</dbReference>
<feature type="binding site" evidence="3">
    <location>
        <position position="36"/>
    </location>
    <ligand>
        <name>NAD(+)</name>
        <dbReference type="ChEBI" id="CHEBI:57540"/>
    </ligand>
</feature>
<dbReference type="GO" id="GO:0006089">
    <property type="term" value="P:lactate metabolic process"/>
    <property type="evidence" value="ECO:0007669"/>
    <property type="project" value="TreeGrafter"/>
</dbReference>
<evidence type="ECO:0000259" key="6">
    <source>
        <dbReference type="Pfam" id="PF02866"/>
    </source>
</evidence>
<dbReference type="InterPro" id="IPR001557">
    <property type="entry name" value="L-lactate/malate_DH"/>
</dbReference>
<feature type="binding site" evidence="3">
    <location>
        <begin position="122"/>
        <end position="124"/>
    </location>
    <ligand>
        <name>NAD(+)</name>
        <dbReference type="ChEBI" id="CHEBI:57540"/>
    </ligand>
</feature>
<feature type="binding site" evidence="3">
    <location>
        <begin position="11"/>
        <end position="16"/>
    </location>
    <ligand>
        <name>NAD(+)</name>
        <dbReference type="ChEBI" id="CHEBI:57540"/>
    </ligand>
</feature>
<feature type="domain" description="Lactate/malate dehydrogenase C-terminal" evidence="6">
    <location>
        <begin position="149"/>
        <end position="301"/>
    </location>
</feature>
<dbReference type="PANTHER" id="PTHR43128">
    <property type="entry name" value="L-2-HYDROXYCARBOXYLATE DEHYDROGENASE (NAD(P)(+))"/>
    <property type="match status" value="1"/>
</dbReference>
<dbReference type="AlphaFoldDB" id="A0A1L8SQ15"/>
<dbReference type="CDD" id="cd05291">
    <property type="entry name" value="HicDH_like"/>
    <property type="match status" value="1"/>
</dbReference>
<dbReference type="STRING" id="319970.RV00_GL000947"/>